<gene>
    <name evidence="2" type="ORF">FOF46_13135</name>
</gene>
<sequence>MKQFKFLILIALALVSITVSAQEKEKPRPEFKEIYFVNRYNERVTELRVEDEFMYMVVETANAIGEKVTLSLDEEDGDFIYKGKYVSANDDIKLKIRKNIQKIKFIIYNSVLKKHRKLKEKANAKKKE</sequence>
<organism evidence="2 3">
    <name type="scientific">Aquimarina algiphila</name>
    <dbReference type="NCBI Taxonomy" id="2047982"/>
    <lineage>
        <taxon>Bacteria</taxon>
        <taxon>Pseudomonadati</taxon>
        <taxon>Bacteroidota</taxon>
        <taxon>Flavobacteriia</taxon>
        <taxon>Flavobacteriales</taxon>
        <taxon>Flavobacteriaceae</taxon>
        <taxon>Aquimarina</taxon>
    </lineage>
</organism>
<evidence type="ECO:0000313" key="2">
    <source>
        <dbReference type="EMBL" id="TSE08145.1"/>
    </source>
</evidence>
<name>A0A554VJN9_9FLAO</name>
<dbReference type="RefSeq" id="WP_143916747.1">
    <property type="nucleotide sequence ID" value="NZ_CANMIK010000025.1"/>
</dbReference>
<dbReference type="AlphaFoldDB" id="A0A554VJN9"/>
<dbReference type="Proteomes" id="UP000318833">
    <property type="component" value="Unassembled WGS sequence"/>
</dbReference>
<comment type="caution">
    <text evidence="2">The sequence shown here is derived from an EMBL/GenBank/DDBJ whole genome shotgun (WGS) entry which is preliminary data.</text>
</comment>
<protein>
    <submittedName>
        <fullName evidence="2">Uncharacterized protein</fullName>
    </submittedName>
</protein>
<proteinExistence type="predicted"/>
<keyword evidence="1" id="KW-0732">Signal</keyword>
<feature type="chain" id="PRO_5021944871" evidence="1">
    <location>
        <begin position="22"/>
        <end position="128"/>
    </location>
</feature>
<evidence type="ECO:0000256" key="1">
    <source>
        <dbReference type="SAM" id="SignalP"/>
    </source>
</evidence>
<reference evidence="2 3" key="1">
    <citation type="submission" date="2019-07" db="EMBL/GenBank/DDBJ databases">
        <title>The draft genome sequence of Aquimarina algiphila M91.</title>
        <authorList>
            <person name="Meng X."/>
        </authorList>
    </citation>
    <scope>NUCLEOTIDE SEQUENCE [LARGE SCALE GENOMIC DNA]</scope>
    <source>
        <strain evidence="2 3">M91</strain>
    </source>
</reference>
<evidence type="ECO:0000313" key="3">
    <source>
        <dbReference type="Proteomes" id="UP000318833"/>
    </source>
</evidence>
<accession>A0A554VJN9</accession>
<dbReference type="EMBL" id="VLNR01000025">
    <property type="protein sequence ID" value="TSE08145.1"/>
    <property type="molecule type" value="Genomic_DNA"/>
</dbReference>
<keyword evidence="3" id="KW-1185">Reference proteome</keyword>
<feature type="signal peptide" evidence="1">
    <location>
        <begin position="1"/>
        <end position="21"/>
    </location>
</feature>